<dbReference type="Gene3D" id="3.30.565.10">
    <property type="entry name" value="Histidine kinase-like ATPase, C-terminal domain"/>
    <property type="match status" value="1"/>
</dbReference>
<evidence type="ECO:0000313" key="4">
    <source>
        <dbReference type="Proteomes" id="UP001522868"/>
    </source>
</evidence>
<keyword evidence="3" id="KW-0547">Nucleotide-binding</keyword>
<keyword evidence="4" id="KW-1185">Reference proteome</keyword>
<keyword evidence="1" id="KW-0418">Kinase</keyword>
<keyword evidence="1" id="KW-0808">Transferase</keyword>
<keyword evidence="1" id="KW-0723">Serine/threonine-protein kinase</keyword>
<dbReference type="InterPro" id="IPR003594">
    <property type="entry name" value="HATPase_dom"/>
</dbReference>
<dbReference type="RefSeq" id="WP_248634299.1">
    <property type="nucleotide sequence ID" value="NZ_JALPTH010000013.1"/>
</dbReference>
<dbReference type="InterPro" id="IPR050267">
    <property type="entry name" value="Anti-sigma-factor_SerPK"/>
</dbReference>
<dbReference type="PANTHER" id="PTHR35526:SF3">
    <property type="entry name" value="ANTI-SIGMA-F FACTOR RSBW"/>
    <property type="match status" value="1"/>
</dbReference>
<gene>
    <name evidence="3" type="ORF">M1O15_14860</name>
</gene>
<dbReference type="EMBL" id="JALPTH010000013">
    <property type="protein sequence ID" value="MCK8678646.1"/>
    <property type="molecule type" value="Genomic_DNA"/>
</dbReference>
<sequence>MISAPSAALGLVYRWTDRTPNSTGKARAVLRRVLKDLGLSGDLISDGALAVSEPVANAHEHACGPYEMHVCSAAGRYICEIYDRDLPLPAGFYSGATSPSDVEPAEERGRVLVERGRGLRMVNELAQGQWGFRVAERGTKAAWIVLAGLGGAPVPCKDSD</sequence>
<keyword evidence="3" id="KW-0067">ATP-binding</keyword>
<evidence type="ECO:0000256" key="1">
    <source>
        <dbReference type="ARBA" id="ARBA00022527"/>
    </source>
</evidence>
<organism evidence="3 4">
    <name type="scientific">Streptomyces lichenis</name>
    <dbReference type="NCBI Taxonomy" id="2306967"/>
    <lineage>
        <taxon>Bacteria</taxon>
        <taxon>Bacillati</taxon>
        <taxon>Actinomycetota</taxon>
        <taxon>Actinomycetes</taxon>
        <taxon>Kitasatosporales</taxon>
        <taxon>Streptomycetaceae</taxon>
        <taxon>Streptomyces</taxon>
    </lineage>
</organism>
<feature type="domain" description="Histidine kinase/HSP90-like ATPase" evidence="2">
    <location>
        <begin position="19"/>
        <end position="127"/>
    </location>
</feature>
<proteinExistence type="predicted"/>
<evidence type="ECO:0000313" key="3">
    <source>
        <dbReference type="EMBL" id="MCK8678646.1"/>
    </source>
</evidence>
<dbReference type="Proteomes" id="UP001522868">
    <property type="component" value="Unassembled WGS sequence"/>
</dbReference>
<dbReference type="GO" id="GO:0005524">
    <property type="term" value="F:ATP binding"/>
    <property type="evidence" value="ECO:0007669"/>
    <property type="project" value="UniProtKB-KW"/>
</dbReference>
<dbReference type="PANTHER" id="PTHR35526">
    <property type="entry name" value="ANTI-SIGMA-F FACTOR RSBW-RELATED"/>
    <property type="match status" value="1"/>
</dbReference>
<dbReference type="CDD" id="cd16936">
    <property type="entry name" value="HATPase_RsbW-like"/>
    <property type="match status" value="1"/>
</dbReference>
<dbReference type="Pfam" id="PF13581">
    <property type="entry name" value="HATPase_c_2"/>
    <property type="match status" value="1"/>
</dbReference>
<dbReference type="InterPro" id="IPR036890">
    <property type="entry name" value="HATPase_C_sf"/>
</dbReference>
<reference evidence="3 4" key="1">
    <citation type="submission" date="2022-04" db="EMBL/GenBank/DDBJ databases">
        <title>Streptomyces sp. nov. LCR6-01 isolated from Lichen of Dirinaria sp.</title>
        <authorList>
            <person name="Kanchanasin P."/>
            <person name="Tanasupawat S."/>
            <person name="Phongsopitanun W."/>
        </authorList>
    </citation>
    <scope>NUCLEOTIDE SEQUENCE [LARGE SCALE GENOMIC DNA]</scope>
    <source>
        <strain evidence="3 4">LCR6-01</strain>
    </source>
</reference>
<comment type="caution">
    <text evidence="3">The sequence shown here is derived from an EMBL/GenBank/DDBJ whole genome shotgun (WGS) entry which is preliminary data.</text>
</comment>
<accession>A0ABT0IBE8</accession>
<evidence type="ECO:0000259" key="2">
    <source>
        <dbReference type="Pfam" id="PF13581"/>
    </source>
</evidence>
<protein>
    <submittedName>
        <fullName evidence="3">ATP-binding protein</fullName>
    </submittedName>
</protein>
<name>A0ABT0IBE8_9ACTN</name>